<evidence type="ECO:0000313" key="3">
    <source>
        <dbReference type="EMBL" id="SVD20289.1"/>
    </source>
</evidence>
<dbReference type="SUPFAM" id="SSF103481">
    <property type="entry name" value="Multidrug resistance efflux transporter EmrE"/>
    <property type="match status" value="1"/>
</dbReference>
<dbReference type="GO" id="GO:0016020">
    <property type="term" value="C:membrane"/>
    <property type="evidence" value="ECO:0007669"/>
    <property type="project" value="InterPro"/>
</dbReference>
<dbReference type="Gene3D" id="1.10.3730.20">
    <property type="match status" value="1"/>
</dbReference>
<keyword evidence="1" id="KW-1133">Transmembrane helix</keyword>
<dbReference type="PANTHER" id="PTHR22911:SF137">
    <property type="entry name" value="SOLUTE CARRIER FAMILY 35 MEMBER G2-RELATED"/>
    <property type="match status" value="1"/>
</dbReference>
<feature type="transmembrane region" description="Helical" evidence="1">
    <location>
        <begin position="189"/>
        <end position="207"/>
    </location>
</feature>
<dbReference type="InterPro" id="IPR037185">
    <property type="entry name" value="EmrE-like"/>
</dbReference>
<dbReference type="EMBL" id="UINC01135871">
    <property type="protein sequence ID" value="SVD20289.1"/>
    <property type="molecule type" value="Genomic_DNA"/>
</dbReference>
<dbReference type="AlphaFoldDB" id="A0A382TDT7"/>
<feature type="transmembrane region" description="Helical" evidence="1">
    <location>
        <begin position="93"/>
        <end position="112"/>
    </location>
</feature>
<reference evidence="3" key="1">
    <citation type="submission" date="2018-05" db="EMBL/GenBank/DDBJ databases">
        <authorList>
            <person name="Lanie J.A."/>
            <person name="Ng W.-L."/>
            <person name="Kazmierczak K.M."/>
            <person name="Andrzejewski T.M."/>
            <person name="Davidsen T.M."/>
            <person name="Wayne K.J."/>
            <person name="Tettelin H."/>
            <person name="Glass J.I."/>
            <person name="Rusch D."/>
            <person name="Podicherti R."/>
            <person name="Tsui H.-C.T."/>
            <person name="Winkler M.E."/>
        </authorList>
    </citation>
    <scope>NUCLEOTIDE SEQUENCE</scope>
</reference>
<dbReference type="Pfam" id="PF00892">
    <property type="entry name" value="EamA"/>
    <property type="match status" value="1"/>
</dbReference>
<proteinExistence type="predicted"/>
<gene>
    <name evidence="3" type="ORF">METZ01_LOCUS373143</name>
</gene>
<evidence type="ECO:0000259" key="2">
    <source>
        <dbReference type="Pfam" id="PF00892"/>
    </source>
</evidence>
<dbReference type="PANTHER" id="PTHR22911">
    <property type="entry name" value="ACYL-MALONYL CONDENSING ENZYME-RELATED"/>
    <property type="match status" value="1"/>
</dbReference>
<accession>A0A382TDT7</accession>
<protein>
    <recommendedName>
        <fullName evidence="2">EamA domain-containing protein</fullName>
    </recommendedName>
</protein>
<dbReference type="InterPro" id="IPR000620">
    <property type="entry name" value="EamA_dom"/>
</dbReference>
<sequence>MEWMLFAVASSFTFALVSVLDKLLISNHVANSRVFVATVGIAQILLGLFALPFALESPYPITAVIIALLSGVFSGAYLVAMFIIMESQDVSRVVPVVSTYPVFVALLAYLFLGESVTPIAWICVVITVAGAALVSLAPSRMGSRSGRESIVAMAVLFIASMSFGLSQFLSKTIAEDMTLWGQFMLRGMGGGIVCGCLILSPAVRNGLSEVLRKPKTLSLIALTEVVLVFFAILFFFRAIYSGEVYLTATVMATR</sequence>
<keyword evidence="1" id="KW-0472">Membrane</keyword>
<feature type="transmembrane region" description="Helical" evidence="1">
    <location>
        <begin position="6"/>
        <end position="25"/>
    </location>
</feature>
<feature type="transmembrane region" description="Helical" evidence="1">
    <location>
        <begin position="118"/>
        <end position="138"/>
    </location>
</feature>
<feature type="transmembrane region" description="Helical" evidence="1">
    <location>
        <begin position="150"/>
        <end position="169"/>
    </location>
</feature>
<evidence type="ECO:0000256" key="1">
    <source>
        <dbReference type="SAM" id="Phobius"/>
    </source>
</evidence>
<feature type="domain" description="EamA" evidence="2">
    <location>
        <begin position="3"/>
        <end position="135"/>
    </location>
</feature>
<feature type="non-terminal residue" evidence="3">
    <location>
        <position position="254"/>
    </location>
</feature>
<name>A0A382TDT7_9ZZZZ</name>
<feature type="transmembrane region" description="Helical" evidence="1">
    <location>
        <begin position="34"/>
        <end position="55"/>
    </location>
</feature>
<keyword evidence="1" id="KW-0812">Transmembrane</keyword>
<feature type="transmembrane region" description="Helical" evidence="1">
    <location>
        <begin position="61"/>
        <end position="84"/>
    </location>
</feature>
<feature type="transmembrane region" description="Helical" evidence="1">
    <location>
        <begin position="219"/>
        <end position="240"/>
    </location>
</feature>
<organism evidence="3">
    <name type="scientific">marine metagenome</name>
    <dbReference type="NCBI Taxonomy" id="408172"/>
    <lineage>
        <taxon>unclassified sequences</taxon>
        <taxon>metagenomes</taxon>
        <taxon>ecological metagenomes</taxon>
    </lineage>
</organism>